<dbReference type="InterPro" id="IPR036736">
    <property type="entry name" value="ACP-like_sf"/>
</dbReference>
<evidence type="ECO:0000313" key="2">
    <source>
        <dbReference type="EMBL" id="MFF5897542.1"/>
    </source>
</evidence>
<organism evidence="2 3">
    <name type="scientific">Streptomyces argenteolus</name>
    <dbReference type="NCBI Taxonomy" id="67274"/>
    <lineage>
        <taxon>Bacteria</taxon>
        <taxon>Bacillati</taxon>
        <taxon>Actinomycetota</taxon>
        <taxon>Actinomycetes</taxon>
        <taxon>Kitasatosporales</taxon>
        <taxon>Streptomycetaceae</taxon>
        <taxon>Streptomyces</taxon>
    </lineage>
</organism>
<keyword evidence="3" id="KW-1185">Reference proteome</keyword>
<dbReference type="EMBL" id="JBIBEG010000004">
    <property type="protein sequence ID" value="MFF5897542.1"/>
    <property type="molecule type" value="Genomic_DNA"/>
</dbReference>
<dbReference type="Pfam" id="PF00550">
    <property type="entry name" value="PP-binding"/>
    <property type="match status" value="1"/>
</dbReference>
<evidence type="ECO:0000259" key="1">
    <source>
        <dbReference type="PROSITE" id="PS50075"/>
    </source>
</evidence>
<comment type="caution">
    <text evidence="2">The sequence shown here is derived from an EMBL/GenBank/DDBJ whole genome shotgun (WGS) entry which is preliminary data.</text>
</comment>
<protein>
    <submittedName>
        <fullName evidence="2">Phosphopantetheine-binding protein</fullName>
    </submittedName>
</protein>
<reference evidence="2 3" key="1">
    <citation type="submission" date="2024-10" db="EMBL/GenBank/DDBJ databases">
        <title>The Natural Products Discovery Center: Release of the First 8490 Sequenced Strains for Exploring Actinobacteria Biosynthetic Diversity.</title>
        <authorList>
            <person name="Kalkreuter E."/>
            <person name="Kautsar S.A."/>
            <person name="Yang D."/>
            <person name="Bader C.D."/>
            <person name="Teijaro C.N."/>
            <person name="Fluegel L."/>
            <person name="Davis C.M."/>
            <person name="Simpson J.R."/>
            <person name="Lauterbach L."/>
            <person name="Steele A.D."/>
            <person name="Gui C."/>
            <person name="Meng S."/>
            <person name="Li G."/>
            <person name="Viehrig K."/>
            <person name="Ye F."/>
            <person name="Su P."/>
            <person name="Kiefer A.F."/>
            <person name="Nichols A."/>
            <person name="Cepeda A.J."/>
            <person name="Yan W."/>
            <person name="Fan B."/>
            <person name="Jiang Y."/>
            <person name="Adhikari A."/>
            <person name="Zheng C.-J."/>
            <person name="Schuster L."/>
            <person name="Cowan T.M."/>
            <person name="Smanski M.J."/>
            <person name="Chevrette M.G."/>
            <person name="De Carvalho L.P.S."/>
            <person name="Shen B."/>
        </authorList>
    </citation>
    <scope>NUCLEOTIDE SEQUENCE [LARGE SCALE GENOMIC DNA]</scope>
    <source>
        <strain evidence="2 3">NPDC012540</strain>
    </source>
</reference>
<dbReference type="RefSeq" id="WP_167526199.1">
    <property type="nucleotide sequence ID" value="NZ_JBIBEG010000004.1"/>
</dbReference>
<proteinExistence type="predicted"/>
<evidence type="ECO:0000313" key="3">
    <source>
        <dbReference type="Proteomes" id="UP001602322"/>
    </source>
</evidence>
<dbReference type="InterPro" id="IPR009081">
    <property type="entry name" value="PP-bd_ACP"/>
</dbReference>
<dbReference type="Gene3D" id="1.10.1200.10">
    <property type="entry name" value="ACP-like"/>
    <property type="match status" value="1"/>
</dbReference>
<dbReference type="PROSITE" id="PS50075">
    <property type="entry name" value="CARRIER"/>
    <property type="match status" value="1"/>
</dbReference>
<sequence length="90" mass="9907">MNEPWDDRFRTLLASQLGDAVAARLTADDDLFDKGLNSLGVVALVVAVEECYAIEFPDEALDRETFRTPGRLWATVEGLLPRVQDGGGNR</sequence>
<name>A0ABW6X908_9ACTN</name>
<accession>A0ABW6X908</accession>
<dbReference type="Proteomes" id="UP001602322">
    <property type="component" value="Unassembled WGS sequence"/>
</dbReference>
<feature type="domain" description="Carrier" evidence="1">
    <location>
        <begin position="3"/>
        <end position="80"/>
    </location>
</feature>
<gene>
    <name evidence="2" type="ORF">ACFY8O_16615</name>
</gene>
<dbReference type="SUPFAM" id="SSF47336">
    <property type="entry name" value="ACP-like"/>
    <property type="match status" value="1"/>
</dbReference>